<comment type="subcellular location">
    <subcellularLocation>
        <location evidence="2">Cytoplasm</location>
    </subcellularLocation>
    <subcellularLocation>
        <location evidence="1">Nucleus</location>
    </subcellularLocation>
</comment>
<sequence length="2078" mass="241019">MSSGRRAAPPAVNKWASRALTSPLHAVSIAVPQGATSREIVVLPAIQEPNEKENCRPLTGGTWNEIQNITPGGSSQHSCIADDTLSLLLNNEPSAPSGVLGKRRKSTETSTALLKAVYVLDEDEEDDATSEKRRQDAVATANAVMHFEARALELHGQFLDRQDTEKELEKDDDDEVETLTRAGGSTLFVDDCDHVAQLHFGTVAYGERKSRHLTLENASEVGNARIKYDGYTMIEEKVTASAADAARTKKRRFKCDLDVCVVDALKSVMLRVTFEPRSVDVGHHITAMLKFTVNDRLGLQCRATGAVTPRVPKLLRLESMRSSLKPVDTVVEAVNNNRQVSSRTLSERVSKVYTVSSALTLSDLEPEQAPVVKTKRNVGNKRPSSVVIDFSHLQNRPKRRKSKLRKSAQKIFSPSKIVGVAQDPILVKKPFSGSWWKQRQEAYDENWMAKQIDGFTKWLNYVLLDGSALYSSGGDEQSDVEEHVTRTMSKLDYASLRVLSQKRMESKWAQAAVDLYQRPSMNDVLFNLQDEIGSHRLMFRADRPVYADVGLQEELISLLNNYHPVWLGLGLYVVLGNQVMRQENCSLRMIFSADRADSTILSKKALELNQKMPRVLRRIILKHLVKDSHVAENYRLVQNLMAPLDGSTADRHDGGNAFINTRKNVNGREYFDSLTQSFMLKFFMLVLFLDRAIEQKGHKFAHFPCLFRIARVTKTTIPSRTKSDENNKQLNNTNGGDDKVWVKNSQTFLTEFCRLFLASEGRIDKHLKRLGYTLNHEQTALDEIDLEVRNLETDLRDGVRLAKLMEALTAPVSSSADRGEENVLKPRGLSTFLRVPALSRLQKVHNVEICLHFLRDKCGTSVLDNLKSSSSWANKKRMTAGRVRVSSSGFAGLRTKVDEKMVGNLAKDIVNGHREKTLALLWKLISSFQLRALVDAETMRREISNVVKRMSFRAKDFFDQQCKNVPLIYGDEHECYSLLLEWCRAVCANYDVGVNDFSGSFADGKALCYLLHYYHPMLLSRSDILPTTNDLHDGDTLQVSERVLLSNEQQHFATINDRIRMLGEVPVLMPQQYNTKNPPEEKMAVTFVCYLQSRLMDSYNEIHAAFSLKRWWKSPLIRLRMNRKKNLNARIIQRFWYTSSQKRLAIRQCRKLLRAAHLVKSAVLSWVVRRRFLRLRKAAVKIQTLFRAHQQVRAHGNLLHAAQAIQRFWQNQLHWRHEKRMQITQRKVTQRELVKASCATIERMWLRYLSREGARLVRQQTIVDRHVAVSCIQFAYRRGRLRAATRIRRMQAWRQHHHAAHVIQTAWVTFVRHREESQRILALQRFEQLMKERKWQQRQITLKRKVETRAAVCVQKRFRQFVFRKREAAATKLASTFRGMKQKWQFQARKHAAVVLQHNVRVWRRRRQLSALVQFYSMLETYRQMKVNEEQRRILQLQELKSKTESRAVRCIQFAYRNYRFQKRLFAAIRIESVVRGWLASHRYSRLRASACLLQKNVRIWRRRKQVRALLRFQGLLLLYRRMQRDAEEQQERVRQKRLQRIQETVKHRAACRIQSAYRYYTFHKSVLAAILIQAVFRGFKEKQQYASIQARVAMMQRSVRHWMAVTRFRRALGLHRASVSIQRCARGWISRRCRFSFYALQTQLKRLCVLMSCWRIEYWYANRMLKYRKKRMLVVRSHWTRFRTSIVQKRVADANKIGTCWRSSCFRSFIKARIQERRQMADAAQRIQIWWLGLYCKWVQRLRYEESQQHRKMEAIALAMAKARAERIVVSWLYDKVILPNRECKFHLDAVQKIQAWWRGMLIRLHHSTPEMTWHRKRLSAIKLVGSGPHGGVITSSMGPQELEVKPSGGRSVPTEQPQTLGSRLDTALHMLLHGKRLQDMLFASHTIEVCTRYSRECCHKCVQLQISSTIFAAIRGLNRSRPHVELLHQLLLVLKNLTMYRRSTDKSKPVRVVATDEDKNRLDVDLRALDTLVDLLHIHRDMHHVFVLSAEVIAYYFRALKPLVGKNTGVQESWREAEKRLGGLQELLSRKLALYNATASFRRVNQLPEKNSANSLMRKMNPKTAVSIMQQLVVLL</sequence>
<dbReference type="VEuPathDB" id="FungiDB:HpaG802691"/>
<keyword evidence="15" id="KW-1185">Reference proteome</keyword>
<feature type="domain" description="Calponin-homology (CH)" evidence="13">
    <location>
        <begin position="743"/>
        <end position="929"/>
    </location>
</feature>
<dbReference type="InterPro" id="IPR000048">
    <property type="entry name" value="IQ_motif_EF-hand-BS"/>
</dbReference>
<dbReference type="GO" id="GO:0005516">
    <property type="term" value="F:calmodulin binding"/>
    <property type="evidence" value="ECO:0007669"/>
    <property type="project" value="UniProtKB-KW"/>
</dbReference>
<keyword evidence="4" id="KW-0597">Phosphoprotein</keyword>
<keyword evidence="11" id="KW-0131">Cell cycle</keyword>
<evidence type="ECO:0000256" key="4">
    <source>
        <dbReference type="ARBA" id="ARBA00022553"/>
    </source>
</evidence>
<dbReference type="EMBL" id="JH597989">
    <property type="status" value="NOT_ANNOTATED_CDS"/>
    <property type="molecule type" value="Genomic_DNA"/>
</dbReference>
<dbReference type="GO" id="GO:0005737">
    <property type="term" value="C:cytoplasm"/>
    <property type="evidence" value="ECO:0007669"/>
    <property type="project" value="UniProtKB-SubCell"/>
</dbReference>
<dbReference type="CDD" id="cd21224">
    <property type="entry name" value="CH_ASPM_rpt2"/>
    <property type="match status" value="1"/>
</dbReference>
<evidence type="ECO:0000313" key="14">
    <source>
        <dbReference type="EnsemblProtists" id="HpaP802691"/>
    </source>
</evidence>
<dbReference type="CDD" id="cd21223">
    <property type="entry name" value="CH_ASPM_rpt1"/>
    <property type="match status" value="1"/>
</dbReference>
<protein>
    <recommendedName>
        <fullName evidence="13">Calponin-homology (CH) domain-containing protein</fullName>
    </recommendedName>
</protein>
<dbReference type="Proteomes" id="UP000011713">
    <property type="component" value="Unassembled WGS sequence"/>
</dbReference>
<dbReference type="Gene3D" id="2.60.40.10">
    <property type="entry name" value="Immunoglobulins"/>
    <property type="match status" value="1"/>
</dbReference>
<dbReference type="SMART" id="SM00015">
    <property type="entry name" value="IQ"/>
    <property type="match status" value="10"/>
</dbReference>
<feature type="domain" description="Calponin-homology (CH)" evidence="13">
    <location>
        <begin position="973"/>
        <end position="1096"/>
    </location>
</feature>
<keyword evidence="7" id="KW-0498">Mitosis</keyword>
<evidence type="ECO:0000256" key="8">
    <source>
        <dbReference type="ARBA" id="ARBA00022860"/>
    </source>
</evidence>
<dbReference type="GO" id="GO:0000922">
    <property type="term" value="C:spindle pole"/>
    <property type="evidence" value="ECO:0007669"/>
    <property type="project" value="TreeGrafter"/>
</dbReference>
<evidence type="ECO:0000256" key="9">
    <source>
        <dbReference type="ARBA" id="ARBA00023054"/>
    </source>
</evidence>
<evidence type="ECO:0000256" key="3">
    <source>
        <dbReference type="ARBA" id="ARBA00022490"/>
    </source>
</evidence>
<keyword evidence="9" id="KW-0175">Coiled coil</keyword>
<dbReference type="GO" id="GO:0051295">
    <property type="term" value="P:establishment of meiotic spindle localization"/>
    <property type="evidence" value="ECO:0007669"/>
    <property type="project" value="TreeGrafter"/>
</dbReference>
<evidence type="ECO:0000256" key="10">
    <source>
        <dbReference type="ARBA" id="ARBA00023242"/>
    </source>
</evidence>
<dbReference type="HOGENOM" id="CLU_001580_1_0_1"/>
<dbReference type="PANTHER" id="PTHR22706:SF1">
    <property type="entry name" value="ASSEMBLY FACTOR FOR SPINDLE MICROTUBULES"/>
    <property type="match status" value="1"/>
</dbReference>
<dbReference type="STRING" id="559515.M4B8T4"/>
<dbReference type="GO" id="GO:0005634">
    <property type="term" value="C:nucleus"/>
    <property type="evidence" value="ECO:0007669"/>
    <property type="project" value="UniProtKB-SubCell"/>
</dbReference>
<evidence type="ECO:0000256" key="11">
    <source>
        <dbReference type="ARBA" id="ARBA00023306"/>
    </source>
</evidence>
<keyword evidence="3" id="KW-0963">Cytoplasm</keyword>
<evidence type="ECO:0000256" key="1">
    <source>
        <dbReference type="ARBA" id="ARBA00004123"/>
    </source>
</evidence>
<evidence type="ECO:0000259" key="13">
    <source>
        <dbReference type="PROSITE" id="PS50021"/>
    </source>
</evidence>
<dbReference type="InterPro" id="IPR013783">
    <property type="entry name" value="Ig-like_fold"/>
</dbReference>
<dbReference type="PANTHER" id="PTHR22706">
    <property type="entry name" value="ASSEMBLY FACTOR FOR SPINDLE MICROTUBULES"/>
    <property type="match status" value="1"/>
</dbReference>
<keyword evidence="10" id="KW-0539">Nucleus</keyword>
<dbReference type="Pfam" id="PF00612">
    <property type="entry name" value="IQ"/>
    <property type="match status" value="2"/>
</dbReference>
<dbReference type="PROSITE" id="PS50096">
    <property type="entry name" value="IQ"/>
    <property type="match status" value="5"/>
</dbReference>
<evidence type="ECO:0000256" key="12">
    <source>
        <dbReference type="SAM" id="MobiDB-lite"/>
    </source>
</evidence>
<reference evidence="14" key="2">
    <citation type="submission" date="2015-06" db="UniProtKB">
        <authorList>
            <consortium name="EnsemblProtists"/>
        </authorList>
    </citation>
    <scope>IDENTIFICATION</scope>
    <source>
        <strain evidence="14">Emoy2</strain>
    </source>
</reference>
<dbReference type="eggNOG" id="KOG0165">
    <property type="taxonomic scope" value="Eukaryota"/>
</dbReference>
<proteinExistence type="predicted"/>
<dbReference type="InParanoid" id="M4B8T4"/>
<dbReference type="InterPro" id="IPR036872">
    <property type="entry name" value="CH_dom_sf"/>
</dbReference>
<dbReference type="SUPFAM" id="SSF47576">
    <property type="entry name" value="Calponin-homology domain, CH-domain"/>
    <property type="match status" value="1"/>
</dbReference>
<dbReference type="Pfam" id="PF00307">
    <property type="entry name" value="CH"/>
    <property type="match status" value="2"/>
</dbReference>
<dbReference type="Gene3D" id="1.20.5.190">
    <property type="match status" value="2"/>
</dbReference>
<dbReference type="OMA" id="VCYLQSR"/>
<organism evidence="14 15">
    <name type="scientific">Hyaloperonospora arabidopsidis (strain Emoy2)</name>
    <name type="common">Downy mildew agent</name>
    <name type="synonym">Peronospora arabidopsidis</name>
    <dbReference type="NCBI Taxonomy" id="559515"/>
    <lineage>
        <taxon>Eukaryota</taxon>
        <taxon>Sar</taxon>
        <taxon>Stramenopiles</taxon>
        <taxon>Oomycota</taxon>
        <taxon>Peronosporomycetes</taxon>
        <taxon>Peronosporales</taxon>
        <taxon>Peronosporaceae</taxon>
        <taxon>Hyaloperonospora</taxon>
    </lineage>
</organism>
<dbReference type="GO" id="GO:0007051">
    <property type="term" value="P:spindle organization"/>
    <property type="evidence" value="ECO:0007669"/>
    <property type="project" value="TreeGrafter"/>
</dbReference>
<evidence type="ECO:0000256" key="2">
    <source>
        <dbReference type="ARBA" id="ARBA00004496"/>
    </source>
</evidence>
<dbReference type="EnsemblProtists" id="HpaT802691">
    <property type="protein sequence ID" value="HpaP802691"/>
    <property type="gene ID" value="HpaG802691"/>
</dbReference>
<dbReference type="GO" id="GO:0051301">
    <property type="term" value="P:cell division"/>
    <property type="evidence" value="ECO:0007669"/>
    <property type="project" value="UniProtKB-KW"/>
</dbReference>
<dbReference type="PROSITE" id="PS50021">
    <property type="entry name" value="CH"/>
    <property type="match status" value="2"/>
</dbReference>
<dbReference type="GO" id="GO:0000278">
    <property type="term" value="P:mitotic cell cycle"/>
    <property type="evidence" value="ECO:0007669"/>
    <property type="project" value="TreeGrafter"/>
</dbReference>
<evidence type="ECO:0000313" key="15">
    <source>
        <dbReference type="Proteomes" id="UP000011713"/>
    </source>
</evidence>
<dbReference type="Gene3D" id="1.10.418.10">
    <property type="entry name" value="Calponin-like domain"/>
    <property type="match status" value="2"/>
</dbReference>
<accession>M4B8T4</accession>
<keyword evidence="5" id="KW-0132">Cell division</keyword>
<keyword evidence="6" id="KW-0677">Repeat</keyword>
<dbReference type="InterPro" id="IPR001715">
    <property type="entry name" value="CH_dom"/>
</dbReference>
<evidence type="ECO:0000256" key="7">
    <source>
        <dbReference type="ARBA" id="ARBA00022776"/>
    </source>
</evidence>
<name>M4B8T4_HYAAE</name>
<evidence type="ECO:0000256" key="6">
    <source>
        <dbReference type="ARBA" id="ARBA00022737"/>
    </source>
</evidence>
<dbReference type="InterPro" id="IPR031549">
    <property type="entry name" value="ASH"/>
</dbReference>
<reference evidence="15" key="1">
    <citation type="journal article" date="2010" name="Science">
        <title>Signatures of adaptation to obligate biotrophy in the Hyaloperonospora arabidopsidis genome.</title>
        <authorList>
            <person name="Baxter L."/>
            <person name="Tripathy S."/>
            <person name="Ishaque N."/>
            <person name="Boot N."/>
            <person name="Cabral A."/>
            <person name="Kemen E."/>
            <person name="Thines M."/>
            <person name="Ah-Fong A."/>
            <person name="Anderson R."/>
            <person name="Badejoko W."/>
            <person name="Bittner-Eddy P."/>
            <person name="Boore J.L."/>
            <person name="Chibucos M.C."/>
            <person name="Coates M."/>
            <person name="Dehal P."/>
            <person name="Delehaunty K."/>
            <person name="Dong S."/>
            <person name="Downton P."/>
            <person name="Dumas B."/>
            <person name="Fabro G."/>
            <person name="Fronick C."/>
            <person name="Fuerstenberg S.I."/>
            <person name="Fulton L."/>
            <person name="Gaulin E."/>
            <person name="Govers F."/>
            <person name="Hughes L."/>
            <person name="Humphray S."/>
            <person name="Jiang R.H."/>
            <person name="Judelson H."/>
            <person name="Kamoun S."/>
            <person name="Kyung K."/>
            <person name="Meijer H."/>
            <person name="Minx P."/>
            <person name="Morris P."/>
            <person name="Nelson J."/>
            <person name="Phuntumart V."/>
            <person name="Qutob D."/>
            <person name="Rehmany A."/>
            <person name="Rougon-Cardoso A."/>
            <person name="Ryden P."/>
            <person name="Torto-Alalibo T."/>
            <person name="Studholme D."/>
            <person name="Wang Y."/>
            <person name="Win J."/>
            <person name="Wood J."/>
            <person name="Clifton S.W."/>
            <person name="Rogers J."/>
            <person name="Van den Ackerveken G."/>
            <person name="Jones J.D."/>
            <person name="McDowell J.M."/>
            <person name="Beynon J."/>
            <person name="Tyler B.M."/>
        </authorList>
    </citation>
    <scope>NUCLEOTIDE SEQUENCE [LARGE SCALE GENOMIC DNA]</scope>
    <source>
        <strain evidence="15">Emoy2</strain>
    </source>
</reference>
<feature type="region of interest" description="Disordered" evidence="12">
    <location>
        <begin position="1837"/>
        <end position="1860"/>
    </location>
</feature>
<dbReference type="Pfam" id="PF15780">
    <property type="entry name" value="ASH"/>
    <property type="match status" value="1"/>
</dbReference>
<evidence type="ECO:0000256" key="5">
    <source>
        <dbReference type="ARBA" id="ARBA00022618"/>
    </source>
</evidence>
<dbReference type="InterPro" id="IPR051185">
    <property type="entry name" value="ASPM"/>
</dbReference>
<keyword evidence="8" id="KW-0112">Calmodulin-binding</keyword>